<dbReference type="SMART" id="SM00028">
    <property type="entry name" value="TPR"/>
    <property type="match status" value="4"/>
</dbReference>
<evidence type="ECO:0000259" key="2">
    <source>
        <dbReference type="SMART" id="SM01043"/>
    </source>
</evidence>
<dbReference type="SMART" id="SM01043">
    <property type="entry name" value="BTAD"/>
    <property type="match status" value="1"/>
</dbReference>
<dbReference type="InterPro" id="IPR011990">
    <property type="entry name" value="TPR-like_helical_dom_sf"/>
</dbReference>
<feature type="domain" description="Bacterial transcriptional activator" evidence="2">
    <location>
        <begin position="94"/>
        <end position="226"/>
    </location>
</feature>
<dbReference type="AlphaFoldDB" id="A0A974BLS9"/>
<comment type="caution">
    <text evidence="3">The sequence shown here is derived from an EMBL/GenBank/DDBJ whole genome shotgun (WGS) entry which is preliminary data.</text>
</comment>
<dbReference type="InterPro" id="IPR051677">
    <property type="entry name" value="AfsR-DnrI-RedD_regulator"/>
</dbReference>
<dbReference type="PANTHER" id="PTHR35807">
    <property type="entry name" value="TRANSCRIPTIONAL REGULATOR REDD-RELATED"/>
    <property type="match status" value="1"/>
</dbReference>
<protein>
    <recommendedName>
        <fullName evidence="2">Bacterial transcriptional activator domain-containing protein</fullName>
    </recommendedName>
</protein>
<gene>
    <name evidence="3" type="ORF">HZF24_13615</name>
</gene>
<evidence type="ECO:0000313" key="3">
    <source>
        <dbReference type="EMBL" id="NYB75181.1"/>
    </source>
</evidence>
<reference evidence="3" key="1">
    <citation type="submission" date="2020-07" db="EMBL/GenBank/DDBJ databases">
        <title>Genomic analysis of a strain of Sedimentibacter Hydroxybenzoicus DSM7310.</title>
        <authorList>
            <person name="Ma S."/>
        </authorList>
    </citation>
    <scope>NUCLEOTIDE SEQUENCE</scope>
    <source>
        <strain evidence="3">DSM 7310</strain>
    </source>
</reference>
<dbReference type="EMBL" id="JACBNQ010000018">
    <property type="protein sequence ID" value="NYB75181.1"/>
    <property type="molecule type" value="Genomic_DNA"/>
</dbReference>
<accession>A0A974BLS9</accession>
<sequence>MDIISVKLFGTPSVKLNNKLISFPYKKSEALFYYVLINKKVSREEAINMFWSESAEKTGRKSLRDALYKIKTSTIENIFSNSKSVIEFSNDLKVDSDTDNITETNAVNLYTGNFLMNFSVKNCYDFESWIQEKRDYYKEIYIKSVHKKINELISVSDYRSIEKYGNILIKNDPYNEKNYRYLMRVHALSEDYNKAIKLYYELSNVLKNDLDVEPEIKTRKLFKEILDLKNTINSDHNGNYTNLKSKVENLTYYYTMYHETYPSLSSETIDALSTSNISDIESELKDIEKDLTVIDDLDTEYIKIKMEASYLAGRYYISIGEYEKGIRNIQISIKLAHKLDNLIYLLNNHKQMIFYAIQTDNNDIMNAYINRCLDLLEKRDIIDERGIILRLQGLYFIKTENFNEADRVLNESISIFSSLNKFSSKYSVNISASYNYLGQMNKDLGNYEEAYDYFMKAINICMENSVVKGLEIFYSNAGQALYSMGRFKESEDLINISIEYFDKFNVIWGRDFTEYYKALLEIKKGNHAEAKIHSQKAYDLAKKLNNPKSLCLIAKLM</sequence>
<dbReference type="Proteomes" id="UP000611629">
    <property type="component" value="Unassembled WGS sequence"/>
</dbReference>
<proteinExistence type="predicted"/>
<dbReference type="PROSITE" id="PS50005">
    <property type="entry name" value="TPR"/>
    <property type="match status" value="1"/>
</dbReference>
<keyword evidence="1" id="KW-0802">TPR repeat</keyword>
<dbReference type="InterPro" id="IPR045135">
    <property type="entry name" value="Rpn7_N"/>
</dbReference>
<dbReference type="Pfam" id="PF10602">
    <property type="entry name" value="RPN7"/>
    <property type="match status" value="1"/>
</dbReference>
<dbReference type="Gene3D" id="1.25.40.10">
    <property type="entry name" value="Tetratricopeptide repeat domain"/>
    <property type="match status" value="2"/>
</dbReference>
<dbReference type="Pfam" id="PF13181">
    <property type="entry name" value="TPR_8"/>
    <property type="match status" value="1"/>
</dbReference>
<name>A0A974BLS9_SEDHY</name>
<dbReference type="InterPro" id="IPR019734">
    <property type="entry name" value="TPR_rpt"/>
</dbReference>
<dbReference type="SUPFAM" id="SSF48452">
    <property type="entry name" value="TPR-like"/>
    <property type="match status" value="3"/>
</dbReference>
<dbReference type="Pfam" id="PF03704">
    <property type="entry name" value="BTAD"/>
    <property type="match status" value="1"/>
</dbReference>
<dbReference type="InterPro" id="IPR005158">
    <property type="entry name" value="BTAD"/>
</dbReference>
<evidence type="ECO:0000256" key="1">
    <source>
        <dbReference type="PROSITE-ProRule" id="PRU00339"/>
    </source>
</evidence>
<evidence type="ECO:0000313" key="4">
    <source>
        <dbReference type="Proteomes" id="UP000611629"/>
    </source>
</evidence>
<feature type="repeat" description="TPR" evidence="1">
    <location>
        <begin position="431"/>
        <end position="464"/>
    </location>
</feature>
<keyword evidence="4" id="KW-1185">Reference proteome</keyword>
<dbReference type="RefSeq" id="WP_179238887.1">
    <property type="nucleotide sequence ID" value="NZ_JACBNQ010000018.1"/>
</dbReference>
<organism evidence="3 4">
    <name type="scientific">Sedimentibacter hydroxybenzoicus DSM 7310</name>
    <dbReference type="NCBI Taxonomy" id="1123245"/>
    <lineage>
        <taxon>Bacteria</taxon>
        <taxon>Bacillati</taxon>
        <taxon>Bacillota</taxon>
        <taxon>Tissierellia</taxon>
        <taxon>Sedimentibacter</taxon>
    </lineage>
</organism>